<feature type="region of interest" description="Disordered" evidence="1">
    <location>
        <begin position="25"/>
        <end position="53"/>
    </location>
</feature>
<evidence type="ECO:0000313" key="2">
    <source>
        <dbReference type="EMBL" id="NEZ65565.1"/>
    </source>
</evidence>
<dbReference type="EMBL" id="QZCE01000002">
    <property type="protein sequence ID" value="NEZ65565.1"/>
    <property type="molecule type" value="Genomic_DNA"/>
</dbReference>
<accession>A0A6M0SAN7</accession>
<feature type="region of interest" description="Disordered" evidence="1">
    <location>
        <begin position="66"/>
        <end position="133"/>
    </location>
</feature>
<name>A0A6M0SAN7_9CYAN</name>
<dbReference type="AlphaFoldDB" id="A0A6M0SAN7"/>
<feature type="compositionally biased region" description="Polar residues" evidence="1">
    <location>
        <begin position="70"/>
        <end position="80"/>
    </location>
</feature>
<evidence type="ECO:0000256" key="1">
    <source>
        <dbReference type="SAM" id="MobiDB-lite"/>
    </source>
</evidence>
<comment type="caution">
    <text evidence="2">The sequence shown here is derived from an EMBL/GenBank/DDBJ whole genome shotgun (WGS) entry which is preliminary data.</text>
</comment>
<dbReference type="RefSeq" id="WP_163666751.1">
    <property type="nucleotide sequence ID" value="NZ_QZCE01000002.1"/>
</dbReference>
<proteinExistence type="predicted"/>
<reference evidence="2 3" key="1">
    <citation type="journal article" date="2020" name="Microb. Ecol.">
        <title>Ecogenomics of the Marine Benthic Filamentous Cyanobacterium Adonisia.</title>
        <authorList>
            <person name="Walter J.M."/>
            <person name="Coutinho F.H."/>
            <person name="Leomil L."/>
            <person name="Hargreaves P.I."/>
            <person name="Campeao M.E."/>
            <person name="Vieira V.V."/>
            <person name="Silva B.S."/>
            <person name="Fistarol G.O."/>
            <person name="Salomon P.S."/>
            <person name="Sawabe T."/>
            <person name="Mino S."/>
            <person name="Hosokawa M."/>
            <person name="Miyashita H."/>
            <person name="Maruyama F."/>
            <person name="van Verk M.C."/>
            <person name="Dutilh B.E."/>
            <person name="Thompson C.C."/>
            <person name="Thompson F.L."/>
        </authorList>
    </citation>
    <scope>NUCLEOTIDE SEQUENCE [LARGE SCALE GENOMIC DNA]</scope>
    <source>
        <strain evidence="2 3">CCMR0082</strain>
    </source>
</reference>
<feature type="compositionally biased region" description="Basic and acidic residues" evidence="1">
    <location>
        <begin position="81"/>
        <end position="92"/>
    </location>
</feature>
<organism evidence="2 3">
    <name type="scientific">Adonisia turfae CCMR0082</name>
    <dbReference type="NCBI Taxonomy" id="2304604"/>
    <lineage>
        <taxon>Bacteria</taxon>
        <taxon>Bacillati</taxon>
        <taxon>Cyanobacteriota</taxon>
        <taxon>Adonisia</taxon>
        <taxon>Adonisia turfae</taxon>
    </lineage>
</organism>
<protein>
    <submittedName>
        <fullName evidence="2">Uncharacterized protein</fullName>
    </submittedName>
</protein>
<gene>
    <name evidence="2" type="ORF">D0962_22880</name>
</gene>
<evidence type="ECO:0000313" key="3">
    <source>
        <dbReference type="Proteomes" id="UP000473574"/>
    </source>
</evidence>
<dbReference type="Proteomes" id="UP000473574">
    <property type="component" value="Unassembled WGS sequence"/>
</dbReference>
<sequence length="133" mass="14588">MAGRVADAGGRLSAGGLRRVLDDIGALRQQVNPSTLRSLRRRAESLTRNSPPQFRQMLEDRLGLAESVQRRGSQAPTTGRRSPDVWNRRQARESAQARLRGRAASGNAPQIARNPRTGRRMAVTPNQGALARN</sequence>